<feature type="transmembrane region" description="Helical" evidence="6">
    <location>
        <begin position="6"/>
        <end position="29"/>
    </location>
</feature>
<keyword evidence="2" id="KW-1003">Cell membrane</keyword>
<keyword evidence="9" id="KW-1185">Reference proteome</keyword>
<protein>
    <submittedName>
        <fullName evidence="8">Type II secretion system F family protein</fullName>
    </submittedName>
</protein>
<evidence type="ECO:0000256" key="3">
    <source>
        <dbReference type="ARBA" id="ARBA00022692"/>
    </source>
</evidence>
<accession>A0ABU6IZZ0</accession>
<evidence type="ECO:0000256" key="4">
    <source>
        <dbReference type="ARBA" id="ARBA00022989"/>
    </source>
</evidence>
<dbReference type="PANTHER" id="PTHR35007:SF2">
    <property type="entry name" value="PILUS ASSEMBLE PROTEIN"/>
    <property type="match status" value="1"/>
</dbReference>
<keyword evidence="3 6" id="KW-0812">Transmembrane</keyword>
<feature type="transmembrane region" description="Helical" evidence="6">
    <location>
        <begin position="286"/>
        <end position="310"/>
    </location>
</feature>
<name>A0ABU6IZZ0_9ACTN</name>
<gene>
    <name evidence="8" type="ORF">VJ920_08645</name>
</gene>
<comment type="subcellular location">
    <subcellularLocation>
        <location evidence="1">Cell membrane</location>
        <topology evidence="1">Multi-pass membrane protein</topology>
    </subcellularLocation>
</comment>
<dbReference type="Pfam" id="PF00482">
    <property type="entry name" value="T2SSF"/>
    <property type="match status" value="1"/>
</dbReference>
<organism evidence="8 9">
    <name type="scientific">Adlercreutzia shanghongiae</name>
    <dbReference type="NCBI Taxonomy" id="3111773"/>
    <lineage>
        <taxon>Bacteria</taxon>
        <taxon>Bacillati</taxon>
        <taxon>Actinomycetota</taxon>
        <taxon>Coriobacteriia</taxon>
        <taxon>Eggerthellales</taxon>
        <taxon>Eggerthellaceae</taxon>
        <taxon>Adlercreutzia</taxon>
    </lineage>
</organism>
<dbReference type="InterPro" id="IPR018076">
    <property type="entry name" value="T2SS_GspF_dom"/>
</dbReference>
<keyword evidence="5 6" id="KW-0472">Membrane</keyword>
<dbReference type="EMBL" id="JAYMFH010000012">
    <property type="protein sequence ID" value="MEC4295379.1"/>
    <property type="molecule type" value="Genomic_DNA"/>
</dbReference>
<evidence type="ECO:0000259" key="7">
    <source>
        <dbReference type="Pfam" id="PF00482"/>
    </source>
</evidence>
<dbReference type="Proteomes" id="UP001343724">
    <property type="component" value="Unassembled WGS sequence"/>
</dbReference>
<evidence type="ECO:0000313" key="9">
    <source>
        <dbReference type="Proteomes" id="UP001343724"/>
    </source>
</evidence>
<keyword evidence="4 6" id="KW-1133">Transmembrane helix</keyword>
<dbReference type="PANTHER" id="PTHR35007">
    <property type="entry name" value="INTEGRAL MEMBRANE PROTEIN-RELATED"/>
    <property type="match status" value="1"/>
</dbReference>
<evidence type="ECO:0000256" key="6">
    <source>
        <dbReference type="SAM" id="Phobius"/>
    </source>
</evidence>
<evidence type="ECO:0000256" key="2">
    <source>
        <dbReference type="ARBA" id="ARBA00022475"/>
    </source>
</evidence>
<dbReference type="RefSeq" id="WP_326454884.1">
    <property type="nucleotide sequence ID" value="NZ_JAYMFH010000012.1"/>
</dbReference>
<evidence type="ECO:0000256" key="5">
    <source>
        <dbReference type="ARBA" id="ARBA00023136"/>
    </source>
</evidence>
<feature type="domain" description="Type II secretion system protein GspF" evidence="7">
    <location>
        <begin position="179"/>
        <end position="305"/>
    </location>
</feature>
<evidence type="ECO:0000313" key="8">
    <source>
        <dbReference type="EMBL" id="MEC4295379.1"/>
    </source>
</evidence>
<evidence type="ECO:0000256" key="1">
    <source>
        <dbReference type="ARBA" id="ARBA00004651"/>
    </source>
</evidence>
<proteinExistence type="predicted"/>
<comment type="caution">
    <text evidence="8">The sequence shown here is derived from an EMBL/GenBank/DDBJ whole genome shotgun (WGS) entry which is preliminary data.</text>
</comment>
<sequence length="316" mass="34063">MGASWMEGVAAVLSLAFAAGLGAFAWGVYASWRRRLRHRAVVAENVAASPEGRFGKSEDKRLDERIVGYARDLTQRARSPLFHPVAPRALRRHPCPESRLRAAGLKGAVSSGGYWEARLRLACAGGILGLALGLALTFELGLVLSGAGLVSGWRALPWAIDRRSRERASAMECDLAEMLDVVALGMRSGMSFDGSLDLYTGHFRTHLADEFCSAHRQWACGLATRSEALRAVADSYASPLLGRVVENMVRSLRFGSTMAGNLEDAAREARLGYKARREEAVAKAPVKMMVPTGVLILPAMLMLVLGPVLLELAGGF</sequence>
<reference evidence="8 9" key="1">
    <citation type="submission" date="2024-01" db="EMBL/GenBank/DDBJ databases">
        <title>novel species in genus Adlercreutzia.</title>
        <authorList>
            <person name="Liu X."/>
        </authorList>
    </citation>
    <scope>NUCLEOTIDE SEQUENCE [LARGE SCALE GENOMIC DNA]</scope>
    <source>
        <strain evidence="8 9">R22</strain>
    </source>
</reference>